<dbReference type="GO" id="GO:0016787">
    <property type="term" value="F:hydrolase activity"/>
    <property type="evidence" value="ECO:0007669"/>
    <property type="project" value="UniProtKB-KW"/>
</dbReference>
<dbReference type="InterPro" id="IPR005754">
    <property type="entry name" value="Sortase"/>
</dbReference>
<evidence type="ECO:0000256" key="4">
    <source>
        <dbReference type="SAM" id="Phobius"/>
    </source>
</evidence>
<accession>A0A6A2V962</accession>
<keyword evidence="4" id="KW-0472">Membrane</keyword>
<protein>
    <submittedName>
        <fullName evidence="5">Sortase</fullName>
    </submittedName>
</protein>
<feature type="transmembrane region" description="Helical" evidence="4">
    <location>
        <begin position="306"/>
        <end position="325"/>
    </location>
</feature>
<keyword evidence="1" id="KW-0378">Hydrolase</keyword>
<evidence type="ECO:0000256" key="2">
    <source>
        <dbReference type="PIRSR" id="PIRSR605754-1"/>
    </source>
</evidence>
<feature type="active site" description="Acyl-thioester intermediate" evidence="2">
    <location>
        <position position="268"/>
    </location>
</feature>
<dbReference type="SUPFAM" id="SSF63817">
    <property type="entry name" value="Sortase"/>
    <property type="match status" value="1"/>
</dbReference>
<keyword evidence="6" id="KW-1185">Reference proteome</keyword>
<dbReference type="NCBIfam" id="TIGR01076">
    <property type="entry name" value="sortase_fam"/>
    <property type="match status" value="1"/>
</dbReference>
<sequence length="350" mass="38080">MQHDTSAPTAVPWDGAFDVRAAAALMESRQRAERRYTRATVAAFILFTMAFAVLFTPFVLQQRESMKQSSVADAASSHVMGWPSGKAERMFAQARAYNRRLAASGQPVIGEASDPFNSSDTTSQGSSRTSNRSSSSHEAWLRDEEYLSLLNVGHGVIGSIQIPKISVNLPIYHGTSDAVLDDGVGHLYGTSLPVGGAGTHSVLTAHRGLSNKTLFTRLDELQVGDPFYIKVMNETLGYRVISITTIEPTQIKDLTIRTGEDLVTLMTCTPYGINTHRLLVTGKRANIPKSIPEPADATQDIKRANLTALAVAVMTLVYGLLALRFRPRVYPVRHRQQTATGTAPAGHSDR</sequence>
<dbReference type="InterPro" id="IPR042002">
    <property type="entry name" value="Sortase_C"/>
</dbReference>
<dbReference type="AlphaFoldDB" id="A0A6A2V962"/>
<keyword evidence="4" id="KW-0812">Transmembrane</keyword>
<dbReference type="InterPro" id="IPR023365">
    <property type="entry name" value="Sortase_dom-sf"/>
</dbReference>
<name>A0A6A2V962_9BIFI</name>
<reference evidence="5 6" key="1">
    <citation type="submission" date="2019-09" db="EMBL/GenBank/DDBJ databases">
        <title>Characterization of the phylogenetic diversity of two novel species belonging to the genus Bifidobacterium: Bifidobacterium cebidarum sp. nov. and Bifidobacterium leontopitheci sp. nov.</title>
        <authorList>
            <person name="Lugli G.A."/>
            <person name="Duranti S."/>
            <person name="Milani C."/>
            <person name="Turroni F."/>
            <person name="Ventura M."/>
        </authorList>
    </citation>
    <scope>NUCLEOTIDE SEQUENCE [LARGE SCALE GENOMIC DNA]</scope>
    <source>
        <strain evidence="5 6">DSM 100238</strain>
    </source>
</reference>
<dbReference type="CDD" id="cd05827">
    <property type="entry name" value="Sortase_C"/>
    <property type="match status" value="1"/>
</dbReference>
<feature type="active site" description="Proton donor/acceptor" evidence="2">
    <location>
        <position position="206"/>
    </location>
</feature>
<organism evidence="5 6">
    <name type="scientific">Bifidobacterium apri</name>
    <dbReference type="NCBI Taxonomy" id="1769423"/>
    <lineage>
        <taxon>Bacteria</taxon>
        <taxon>Bacillati</taxon>
        <taxon>Actinomycetota</taxon>
        <taxon>Actinomycetes</taxon>
        <taxon>Bifidobacteriales</taxon>
        <taxon>Bifidobacteriaceae</taxon>
        <taxon>Bifidobacterium</taxon>
    </lineage>
</organism>
<comment type="caution">
    <text evidence="5">The sequence shown here is derived from an EMBL/GenBank/DDBJ whole genome shotgun (WGS) entry which is preliminary data.</text>
</comment>
<evidence type="ECO:0000313" key="6">
    <source>
        <dbReference type="Proteomes" id="UP000440041"/>
    </source>
</evidence>
<gene>
    <name evidence="5" type="ORF">DSM100238_0554</name>
</gene>
<dbReference type="Gene3D" id="2.40.260.10">
    <property type="entry name" value="Sortase"/>
    <property type="match status" value="1"/>
</dbReference>
<proteinExistence type="predicted"/>
<feature type="compositionally biased region" description="Low complexity" evidence="3">
    <location>
        <begin position="121"/>
        <end position="136"/>
    </location>
</feature>
<evidence type="ECO:0000256" key="1">
    <source>
        <dbReference type="ARBA" id="ARBA00022801"/>
    </source>
</evidence>
<feature type="region of interest" description="Disordered" evidence="3">
    <location>
        <begin position="108"/>
        <end position="136"/>
    </location>
</feature>
<evidence type="ECO:0000313" key="5">
    <source>
        <dbReference type="EMBL" id="KAB8299520.1"/>
    </source>
</evidence>
<dbReference type="Pfam" id="PF04203">
    <property type="entry name" value="Sortase"/>
    <property type="match status" value="1"/>
</dbReference>
<dbReference type="Proteomes" id="UP000440041">
    <property type="component" value="Unassembled WGS sequence"/>
</dbReference>
<dbReference type="EMBL" id="WBSO01000003">
    <property type="protein sequence ID" value="KAB8299520.1"/>
    <property type="molecule type" value="Genomic_DNA"/>
</dbReference>
<feature type="transmembrane region" description="Helical" evidence="4">
    <location>
        <begin position="39"/>
        <end position="60"/>
    </location>
</feature>
<dbReference type="NCBIfam" id="NF033745">
    <property type="entry name" value="class_C_sortase"/>
    <property type="match status" value="1"/>
</dbReference>
<keyword evidence="4" id="KW-1133">Transmembrane helix</keyword>
<evidence type="ECO:0000256" key="3">
    <source>
        <dbReference type="SAM" id="MobiDB-lite"/>
    </source>
</evidence>